<dbReference type="FunFam" id="3.30.70.120:FF:000011">
    <property type="entry name" value="CutA divalent cation tolerance homolog-like"/>
    <property type="match status" value="1"/>
</dbReference>
<feature type="transmembrane region" description="Helical" evidence="3">
    <location>
        <begin position="7"/>
        <end position="26"/>
    </location>
</feature>
<dbReference type="Proteomes" id="UP000287033">
    <property type="component" value="Unassembled WGS sequence"/>
</dbReference>
<dbReference type="SUPFAM" id="SSF54913">
    <property type="entry name" value="GlnB-like"/>
    <property type="match status" value="1"/>
</dbReference>
<sequence length="152" mass="17113">MQRFQGSLRLVLTTLLLVLLMGLLIYPGLKNVAVYLHSAVTGSYISGTHSLVFLSCPNEQVGKVIARTIVEKKLAACVSILPKVFSIYNWDNEITETTEVLMVLKTRTSKIHKLSEFIRSVHPFEVPEVISILVDQGNPLYLKWIEETVLED</sequence>
<keyword evidence="3" id="KW-1133">Transmembrane helix</keyword>
<evidence type="ECO:0000313" key="4">
    <source>
        <dbReference type="EMBL" id="GCC33125.1"/>
    </source>
</evidence>
<dbReference type="OMA" id="ARGIMDK"/>
<evidence type="ECO:0000256" key="2">
    <source>
        <dbReference type="ARBA" id="ARBA00011233"/>
    </source>
</evidence>
<dbReference type="InterPro" id="IPR011322">
    <property type="entry name" value="N-reg_PII-like_a/b"/>
</dbReference>
<evidence type="ECO:0000256" key="3">
    <source>
        <dbReference type="SAM" id="Phobius"/>
    </source>
</evidence>
<accession>A0A401SRV6</accession>
<keyword evidence="3" id="KW-0812">Transmembrane</keyword>
<comment type="similarity">
    <text evidence="1">Belongs to the CutA family.</text>
</comment>
<evidence type="ECO:0000256" key="1">
    <source>
        <dbReference type="ARBA" id="ARBA00010169"/>
    </source>
</evidence>
<dbReference type="EMBL" id="BEZZ01000486">
    <property type="protein sequence ID" value="GCC33125.1"/>
    <property type="molecule type" value="Genomic_DNA"/>
</dbReference>
<evidence type="ECO:0008006" key="6">
    <source>
        <dbReference type="Google" id="ProtNLM"/>
    </source>
</evidence>
<keyword evidence="3" id="KW-0472">Membrane</keyword>
<dbReference type="InterPro" id="IPR015867">
    <property type="entry name" value="N-reg_PII/ATP_PRibTrfase_C"/>
</dbReference>
<dbReference type="GO" id="GO:0010038">
    <property type="term" value="P:response to metal ion"/>
    <property type="evidence" value="ECO:0007669"/>
    <property type="project" value="InterPro"/>
</dbReference>
<protein>
    <recommendedName>
        <fullName evidence="6">CutA1 divalent ion tolerance protein</fullName>
    </recommendedName>
</protein>
<dbReference type="InterPro" id="IPR004323">
    <property type="entry name" value="Ion_tolerance_CutA"/>
</dbReference>
<comment type="subunit">
    <text evidence="2">Homotrimer.</text>
</comment>
<dbReference type="AlphaFoldDB" id="A0A401SRV6"/>
<dbReference type="OrthoDB" id="2017693at2759"/>
<comment type="caution">
    <text evidence="4">The sequence shown here is derived from an EMBL/GenBank/DDBJ whole genome shotgun (WGS) entry which is preliminary data.</text>
</comment>
<dbReference type="Gene3D" id="3.30.70.120">
    <property type="match status" value="1"/>
</dbReference>
<dbReference type="PANTHER" id="PTHR23419:SF2">
    <property type="entry name" value="CUTA DIVALENT CATION TOLERANCE HOMOLOG-LIKE"/>
    <property type="match status" value="1"/>
</dbReference>
<proteinExistence type="inferred from homology"/>
<evidence type="ECO:0000313" key="5">
    <source>
        <dbReference type="Proteomes" id="UP000287033"/>
    </source>
</evidence>
<dbReference type="PANTHER" id="PTHR23419">
    <property type="entry name" value="DIVALENT CATION TOLERANCE CUTA-RELATED"/>
    <property type="match status" value="1"/>
</dbReference>
<reference evidence="4 5" key="1">
    <citation type="journal article" date="2018" name="Nat. Ecol. Evol.">
        <title>Shark genomes provide insights into elasmobranch evolution and the origin of vertebrates.</title>
        <authorList>
            <person name="Hara Y"/>
            <person name="Yamaguchi K"/>
            <person name="Onimaru K"/>
            <person name="Kadota M"/>
            <person name="Koyanagi M"/>
            <person name="Keeley SD"/>
            <person name="Tatsumi K"/>
            <person name="Tanaka K"/>
            <person name="Motone F"/>
            <person name="Kageyama Y"/>
            <person name="Nozu R"/>
            <person name="Adachi N"/>
            <person name="Nishimura O"/>
            <person name="Nakagawa R"/>
            <person name="Tanegashima C"/>
            <person name="Kiyatake I"/>
            <person name="Matsumoto R"/>
            <person name="Murakumo K"/>
            <person name="Nishida K"/>
            <person name="Terakita A"/>
            <person name="Kuratani S"/>
            <person name="Sato K"/>
            <person name="Hyodo S Kuraku.S."/>
        </authorList>
    </citation>
    <scope>NUCLEOTIDE SEQUENCE [LARGE SCALE GENOMIC DNA]</scope>
</reference>
<dbReference type="GO" id="GO:0005507">
    <property type="term" value="F:copper ion binding"/>
    <property type="evidence" value="ECO:0007669"/>
    <property type="project" value="TreeGrafter"/>
</dbReference>
<keyword evidence="5" id="KW-1185">Reference proteome</keyword>
<dbReference type="Pfam" id="PF03091">
    <property type="entry name" value="CutA1"/>
    <property type="match status" value="1"/>
</dbReference>
<gene>
    <name evidence="4" type="ORF">chiPu_0011593</name>
</gene>
<name>A0A401SRV6_CHIPU</name>
<dbReference type="STRING" id="137246.A0A401SRV6"/>
<organism evidence="4 5">
    <name type="scientific">Chiloscyllium punctatum</name>
    <name type="common">Brownbanded bambooshark</name>
    <name type="synonym">Hemiscyllium punctatum</name>
    <dbReference type="NCBI Taxonomy" id="137246"/>
    <lineage>
        <taxon>Eukaryota</taxon>
        <taxon>Metazoa</taxon>
        <taxon>Chordata</taxon>
        <taxon>Craniata</taxon>
        <taxon>Vertebrata</taxon>
        <taxon>Chondrichthyes</taxon>
        <taxon>Elasmobranchii</taxon>
        <taxon>Galeomorphii</taxon>
        <taxon>Galeoidea</taxon>
        <taxon>Orectolobiformes</taxon>
        <taxon>Hemiscylliidae</taxon>
        <taxon>Chiloscyllium</taxon>
    </lineage>
</organism>